<organism evidence="2 3">
    <name type="scientific">Puccinia triticina</name>
    <dbReference type="NCBI Taxonomy" id="208348"/>
    <lineage>
        <taxon>Eukaryota</taxon>
        <taxon>Fungi</taxon>
        <taxon>Dikarya</taxon>
        <taxon>Basidiomycota</taxon>
        <taxon>Pucciniomycotina</taxon>
        <taxon>Pucciniomycetes</taxon>
        <taxon>Pucciniales</taxon>
        <taxon>Pucciniaceae</taxon>
        <taxon>Puccinia</taxon>
    </lineage>
</organism>
<proteinExistence type="predicted"/>
<name>A0ABY7CJB6_9BASI</name>
<feature type="compositionally biased region" description="Polar residues" evidence="1">
    <location>
        <begin position="336"/>
        <end position="364"/>
    </location>
</feature>
<feature type="compositionally biased region" description="Low complexity" evidence="1">
    <location>
        <begin position="238"/>
        <end position="260"/>
    </location>
</feature>
<accession>A0ABY7CJB6</accession>
<feature type="compositionally biased region" description="Polar residues" evidence="1">
    <location>
        <begin position="413"/>
        <end position="432"/>
    </location>
</feature>
<feature type="compositionally biased region" description="Polar residues" evidence="1">
    <location>
        <begin position="285"/>
        <end position="302"/>
    </location>
</feature>
<feature type="compositionally biased region" description="Polar residues" evidence="1">
    <location>
        <begin position="317"/>
        <end position="329"/>
    </location>
</feature>
<protein>
    <submittedName>
        <fullName evidence="2">Uncharacterized protein</fullName>
    </submittedName>
</protein>
<sequence length="494" mass="51708">MRSGGPASRRKASLRRDPRSKGFLQATFRSIAAIINYNLQLRRLNITPFIQTNPSNLPPRDLLEQLKLNLATFDGILQNIQTITTMSIAITRRDLDQAIQSKPPDQPPMEIEPLPNQKATQEEPIIIEQDPENAEPPTLPADQPSLPPEDQPTRSSLVDSLIPPLDESTPDDQPIKKPAPIEIDLDRDSSPETALNNVPVTHASKQKPARSSSATSPTSPNPAGGEPPGTANLDFKSTSDLTDGDLFGDGSLFGSSHHGSVVPSPLNQHAHVVLPPPSEKDQSNDHQQPSEIEQNNDLQPKSLSLPDHSAIVPLEEASTQPQTANQPSSDEAADVPSSSITIAQQQQLPIEPSAQLSVPPTQDPSGSVSASSSLASTGSALGDAGPVDMITTQADLSAFLSSFSQPSSAAHSTGPSGSSSPAKQALEQNSASDILGSLATSTAPPAPASSSDDTLGPSSSALTFPSSTLSTGSSNGIDFASIFANMDPKPPPSS</sequence>
<evidence type="ECO:0000256" key="1">
    <source>
        <dbReference type="SAM" id="MobiDB-lite"/>
    </source>
</evidence>
<reference evidence="2" key="1">
    <citation type="submission" date="2022-10" db="EMBL/GenBank/DDBJ databases">
        <title>Puccinia triticina Genome sequencing and assembly.</title>
        <authorList>
            <person name="Li C."/>
        </authorList>
    </citation>
    <scope>NUCLEOTIDE SEQUENCE</scope>
    <source>
        <strain evidence="2">Pt15</strain>
    </source>
</reference>
<feature type="region of interest" description="Disordered" evidence="1">
    <location>
        <begin position="403"/>
        <end position="471"/>
    </location>
</feature>
<dbReference type="GeneID" id="77810049"/>
<evidence type="ECO:0000313" key="3">
    <source>
        <dbReference type="Proteomes" id="UP001164743"/>
    </source>
</evidence>
<gene>
    <name evidence="2" type="ORF">PtA15_5A398</name>
</gene>
<keyword evidence="3" id="KW-1185">Reference proteome</keyword>
<feature type="region of interest" description="Disordered" evidence="1">
    <location>
        <begin position="99"/>
        <end position="386"/>
    </location>
</feature>
<feature type="compositionally biased region" description="Low complexity" evidence="1">
    <location>
        <begin position="365"/>
        <end position="385"/>
    </location>
</feature>
<feature type="compositionally biased region" description="Low complexity" evidence="1">
    <location>
        <begin position="439"/>
        <end position="460"/>
    </location>
</feature>
<feature type="compositionally biased region" description="Polar residues" evidence="1">
    <location>
        <begin position="461"/>
        <end position="471"/>
    </location>
</feature>
<feature type="compositionally biased region" description="Low complexity" evidence="1">
    <location>
        <begin position="403"/>
        <end position="412"/>
    </location>
</feature>
<dbReference type="RefSeq" id="XP_053020380.1">
    <property type="nucleotide sequence ID" value="XM_053169154.1"/>
</dbReference>
<dbReference type="Proteomes" id="UP001164743">
    <property type="component" value="Chromosome 5A"/>
</dbReference>
<evidence type="ECO:0000313" key="2">
    <source>
        <dbReference type="EMBL" id="WAQ84825.1"/>
    </source>
</evidence>
<dbReference type="EMBL" id="CP110425">
    <property type="protein sequence ID" value="WAQ84825.1"/>
    <property type="molecule type" value="Genomic_DNA"/>
</dbReference>
<feature type="compositionally biased region" description="Low complexity" evidence="1">
    <location>
        <begin position="209"/>
        <end position="223"/>
    </location>
</feature>